<keyword evidence="4" id="KW-1185">Reference proteome</keyword>
<accession>A0A517YIE0</accession>
<dbReference type="Pfam" id="PF01841">
    <property type="entry name" value="Transglut_core"/>
    <property type="match status" value="1"/>
</dbReference>
<dbReference type="OrthoDB" id="9804872at2"/>
<dbReference type="EMBL" id="CP036274">
    <property type="protein sequence ID" value="QDU29975.1"/>
    <property type="molecule type" value="Genomic_DNA"/>
</dbReference>
<dbReference type="KEGG" id="aagg:ETAA8_50930"/>
<evidence type="ECO:0000256" key="1">
    <source>
        <dbReference type="SAM" id="Phobius"/>
    </source>
</evidence>
<keyword evidence="1" id="KW-1133">Transmembrane helix</keyword>
<evidence type="ECO:0000313" key="3">
    <source>
        <dbReference type="EMBL" id="QDU29975.1"/>
    </source>
</evidence>
<feature type="domain" description="Transglutaminase-like" evidence="2">
    <location>
        <begin position="538"/>
        <end position="624"/>
    </location>
</feature>
<keyword evidence="3" id="KW-0012">Acyltransferase</keyword>
<dbReference type="InterPro" id="IPR038765">
    <property type="entry name" value="Papain-like_cys_pep_sf"/>
</dbReference>
<dbReference type="Pfam" id="PF11992">
    <property type="entry name" value="TgpA_N"/>
    <property type="match status" value="1"/>
</dbReference>
<dbReference type="PANTHER" id="PTHR42736">
    <property type="entry name" value="PROTEIN-GLUTAMINE GAMMA-GLUTAMYLTRANSFERASE"/>
    <property type="match status" value="1"/>
</dbReference>
<evidence type="ECO:0000313" key="4">
    <source>
        <dbReference type="Proteomes" id="UP000315017"/>
    </source>
</evidence>
<organism evidence="3 4">
    <name type="scientific">Anatilimnocola aggregata</name>
    <dbReference type="NCBI Taxonomy" id="2528021"/>
    <lineage>
        <taxon>Bacteria</taxon>
        <taxon>Pseudomonadati</taxon>
        <taxon>Planctomycetota</taxon>
        <taxon>Planctomycetia</taxon>
        <taxon>Pirellulales</taxon>
        <taxon>Pirellulaceae</taxon>
        <taxon>Anatilimnocola</taxon>
    </lineage>
</organism>
<name>A0A517YIE0_9BACT</name>
<proteinExistence type="predicted"/>
<feature type="transmembrane region" description="Helical" evidence="1">
    <location>
        <begin position="127"/>
        <end position="145"/>
    </location>
</feature>
<evidence type="ECO:0000259" key="2">
    <source>
        <dbReference type="SMART" id="SM00460"/>
    </source>
</evidence>
<feature type="transmembrane region" description="Helical" evidence="1">
    <location>
        <begin position="727"/>
        <end position="755"/>
    </location>
</feature>
<feature type="transmembrane region" description="Helical" evidence="1">
    <location>
        <begin position="76"/>
        <end position="92"/>
    </location>
</feature>
<keyword evidence="1" id="KW-0472">Membrane</keyword>
<feature type="transmembrane region" description="Helical" evidence="1">
    <location>
        <begin position="244"/>
        <end position="265"/>
    </location>
</feature>
<gene>
    <name evidence="3" type="primary">tgpA_1</name>
    <name evidence="3" type="ORF">ETAA8_50930</name>
</gene>
<dbReference type="InterPro" id="IPR052901">
    <property type="entry name" value="Bact_TGase-like"/>
</dbReference>
<reference evidence="3 4" key="1">
    <citation type="submission" date="2019-02" db="EMBL/GenBank/DDBJ databases">
        <title>Deep-cultivation of Planctomycetes and their phenomic and genomic characterization uncovers novel biology.</title>
        <authorList>
            <person name="Wiegand S."/>
            <person name="Jogler M."/>
            <person name="Boedeker C."/>
            <person name="Pinto D."/>
            <person name="Vollmers J."/>
            <person name="Rivas-Marin E."/>
            <person name="Kohn T."/>
            <person name="Peeters S.H."/>
            <person name="Heuer A."/>
            <person name="Rast P."/>
            <person name="Oberbeckmann S."/>
            <person name="Bunk B."/>
            <person name="Jeske O."/>
            <person name="Meyerdierks A."/>
            <person name="Storesund J.E."/>
            <person name="Kallscheuer N."/>
            <person name="Luecker S."/>
            <person name="Lage O.M."/>
            <person name="Pohl T."/>
            <person name="Merkel B.J."/>
            <person name="Hornburger P."/>
            <person name="Mueller R.-W."/>
            <person name="Bruemmer F."/>
            <person name="Labrenz M."/>
            <person name="Spormann A.M."/>
            <person name="Op den Camp H."/>
            <person name="Overmann J."/>
            <person name="Amann R."/>
            <person name="Jetten M.S.M."/>
            <person name="Mascher T."/>
            <person name="Medema M.H."/>
            <person name="Devos D.P."/>
            <person name="Kaster A.-K."/>
            <person name="Ovreas L."/>
            <person name="Rohde M."/>
            <person name="Galperin M.Y."/>
            <person name="Jogler C."/>
        </authorList>
    </citation>
    <scope>NUCLEOTIDE SEQUENCE [LARGE SCALE GENOMIC DNA]</scope>
    <source>
        <strain evidence="3 4">ETA_A8</strain>
    </source>
</reference>
<dbReference type="InterPro" id="IPR002931">
    <property type="entry name" value="Transglutaminase-like"/>
</dbReference>
<dbReference type="AlphaFoldDB" id="A0A517YIE0"/>
<keyword evidence="3" id="KW-0808">Transferase</keyword>
<sequence length="874" mass="97903">MFAFRHLKRVTRALLTFQRKFAILESDARLGTNSLRGVCRRSSELPMSLQRWLQFHTAALAVLGGWFLLLTGDSSPFPYALAIATLVALLVTDIKNWVKLPRTLGNVGALVAVGWSMRNFMRQVREDQLLTISHMLIYLQIVLVFQEKSRRVYWQLLVLSVLQVVVTAALSLGPQFGLLLVLYMANAVACMMLLCYQREVSEGTPRDALAGKSPTSLHRLLDPPTLRISGPRREQLENWIRAPWLVRSVLMFTSASFLFTLVFFFSAPRLSEALWQTSRVRGTVSGFSGEVVLKTRGRIELSDQPVMRVSFKRDDNRETAAIVTEPYFHGQVLTKYQQDEYGARWSYQPAFRLQRANMRPHVVQATRPGELVRQDIILEATNSPVLFAMMPVHFLPETPTGIREFRQSPRLIRFGQEDQIQSGREYRYTIGTLAIRNGRQLPAVPHFNPALTEQEKSYLITERKELCEFSVDRFPGTKEIADSLIRDLQLEKASTLARATALQNLLFSSGSYSYSLDLRDPQAATGDRVGIDPLEDFVVHRRQGHCEYFASALVIMLRSQGIPARLVIGYKGGDWNALGEYFLVRQRHAHAWVEVLLEPHEVPEDELAGTPSNGGAWYRLDPTPGSSEAGPEAIQEKRNGRFSDAFDYAECLWRDYVLGLNAGRQDSVLDPITTRSRDVLPKSMDPARWQRWAQSMMGGKPVAASGNLQAAEKRDSEEAAVKPSTPWFRFLLLAFFVIVLPAAMAGVLLSIRFLLHLLWQRDRSAKASVSEMFAGIQRAVQRRGVVVRPQTTANELLSAVAGLGEAGSGPAVVGQSGSLTGMLRTVIDRYHRLRFSGQATDGDKRALVEGLAQLQQATATSSATNKAIYHQAAD</sequence>
<dbReference type="PANTHER" id="PTHR42736:SF1">
    <property type="entry name" value="PROTEIN-GLUTAMINE GAMMA-GLUTAMYLTRANSFERASE"/>
    <property type="match status" value="1"/>
</dbReference>
<keyword evidence="1" id="KW-0812">Transmembrane</keyword>
<dbReference type="Proteomes" id="UP000315017">
    <property type="component" value="Chromosome"/>
</dbReference>
<dbReference type="SUPFAM" id="SSF54001">
    <property type="entry name" value="Cysteine proteinases"/>
    <property type="match status" value="1"/>
</dbReference>
<dbReference type="EC" id="2.3.2.13" evidence="3"/>
<dbReference type="InterPro" id="IPR021878">
    <property type="entry name" value="TgpA_N"/>
</dbReference>
<protein>
    <submittedName>
        <fullName evidence="3">Protein-glutamine gamma-glutamyltransferase</fullName>
        <ecNumber evidence="3">2.3.2.13</ecNumber>
    </submittedName>
</protein>
<feature type="transmembrane region" description="Helical" evidence="1">
    <location>
        <begin position="52"/>
        <end position="70"/>
    </location>
</feature>
<dbReference type="Gene3D" id="3.10.620.30">
    <property type="match status" value="1"/>
</dbReference>
<dbReference type="SMART" id="SM00460">
    <property type="entry name" value="TGc"/>
    <property type="match status" value="1"/>
</dbReference>
<dbReference type="GO" id="GO:0003810">
    <property type="term" value="F:protein-glutamine gamma-glutamyltransferase activity"/>
    <property type="evidence" value="ECO:0007669"/>
    <property type="project" value="UniProtKB-EC"/>
</dbReference>